<dbReference type="Proteomes" id="UP001064087">
    <property type="component" value="Chromosome"/>
</dbReference>
<dbReference type="PANTHER" id="PTHR36573:SF1">
    <property type="entry name" value="INTERMEMBRANE PHOSPHOLIPID TRANSPORT SYSTEM BINDING PROTEIN MLAC"/>
    <property type="match status" value="1"/>
</dbReference>
<accession>A0ABY6DG44</accession>
<dbReference type="EMBL" id="CP106738">
    <property type="protein sequence ID" value="UXX84819.1"/>
    <property type="molecule type" value="Genomic_DNA"/>
</dbReference>
<dbReference type="Gene3D" id="3.10.450.710">
    <property type="entry name" value="Tgt2/MlaC"/>
    <property type="match status" value="1"/>
</dbReference>
<proteinExistence type="predicted"/>
<protein>
    <submittedName>
        <fullName evidence="2">ABC transporter substrate-binding protein</fullName>
    </submittedName>
</protein>
<keyword evidence="1" id="KW-0732">Signal</keyword>
<feature type="chain" id="PRO_5047273065" evidence="1">
    <location>
        <begin position="31"/>
        <end position="202"/>
    </location>
</feature>
<organism evidence="2 3">
    <name type="scientific">Roseovarius pelagicus</name>
    <dbReference type="NCBI Taxonomy" id="2980108"/>
    <lineage>
        <taxon>Bacteria</taxon>
        <taxon>Pseudomonadati</taxon>
        <taxon>Pseudomonadota</taxon>
        <taxon>Alphaproteobacteria</taxon>
        <taxon>Rhodobacterales</taxon>
        <taxon>Roseobacteraceae</taxon>
        <taxon>Roseovarius</taxon>
    </lineage>
</organism>
<dbReference type="InterPro" id="IPR042245">
    <property type="entry name" value="Tgt2/MlaC_sf"/>
</dbReference>
<name>A0ABY6DG44_9RHOB</name>
<gene>
    <name evidence="2" type="ORF">N7U68_09355</name>
</gene>
<evidence type="ECO:0000313" key="3">
    <source>
        <dbReference type="Proteomes" id="UP001064087"/>
    </source>
</evidence>
<dbReference type="InterPro" id="IPR006311">
    <property type="entry name" value="TAT_signal"/>
</dbReference>
<evidence type="ECO:0000313" key="2">
    <source>
        <dbReference type="EMBL" id="UXX84819.1"/>
    </source>
</evidence>
<dbReference type="InterPro" id="IPR008869">
    <property type="entry name" value="MlaC/ttg2D"/>
</dbReference>
<sequence length="202" mass="22117">MTNDMTRRAALKTGCAAALIAALPATGALALTEARAKALVDQVVTDINRVIASGKPLSSMINDFEKIFRKYADVNIIARSTLGADSNRATGAQMRAYTDAFRGYVARKYGKRFNEFAGGRIEVKGVRQVKSWQEVTSTVYLRGEAPFEVRFLVSDRSGKDLFFDMVIEGISLRLSERTEIGSMLDRRKGNIDALIADLKAAG</sequence>
<dbReference type="RefSeq" id="WP_206295700.1">
    <property type="nucleotide sequence ID" value="NZ_CP106738.1"/>
</dbReference>
<dbReference type="PANTHER" id="PTHR36573">
    <property type="entry name" value="INTERMEMBRANE PHOSPHOLIPID TRANSPORT SYSTEM BINDING PROTEIN MLAC"/>
    <property type="match status" value="1"/>
</dbReference>
<keyword evidence="3" id="KW-1185">Reference proteome</keyword>
<reference evidence="2" key="1">
    <citation type="submission" date="2022-10" db="EMBL/GenBank/DDBJ databases">
        <title>Roseovarius pelagicus sp. nov., isolated from Arctic seawater.</title>
        <authorList>
            <person name="Hong Y.W."/>
            <person name="Hwang C.Y."/>
        </authorList>
    </citation>
    <scope>NUCLEOTIDE SEQUENCE</scope>
    <source>
        <strain evidence="2">HL-MP18</strain>
    </source>
</reference>
<dbReference type="PROSITE" id="PS51318">
    <property type="entry name" value="TAT"/>
    <property type="match status" value="1"/>
</dbReference>
<feature type="signal peptide" evidence="1">
    <location>
        <begin position="1"/>
        <end position="30"/>
    </location>
</feature>
<evidence type="ECO:0000256" key="1">
    <source>
        <dbReference type="SAM" id="SignalP"/>
    </source>
</evidence>
<dbReference type="Pfam" id="PF05494">
    <property type="entry name" value="MlaC"/>
    <property type="match status" value="1"/>
</dbReference>